<reference evidence="6" key="1">
    <citation type="submission" date="2015-08" db="EMBL/GenBank/DDBJ databases">
        <authorList>
            <person name="Babu N.S."/>
            <person name="Beckwith C.J."/>
            <person name="Beseler K.G."/>
            <person name="Brison A."/>
            <person name="Carone J.V."/>
            <person name="Caskin T.P."/>
            <person name="Diamond M."/>
            <person name="Durham M.E."/>
            <person name="Foxe J.M."/>
            <person name="Go M."/>
            <person name="Henderson B.A."/>
            <person name="Jones I.B."/>
            <person name="McGettigan J.A."/>
            <person name="Micheletti S.J."/>
            <person name="Nasrallah M.E."/>
            <person name="Ortiz D."/>
            <person name="Piller C.R."/>
            <person name="Privatt S.R."/>
            <person name="Schneider S.L."/>
            <person name="Sharp S."/>
            <person name="Smith T.C."/>
            <person name="Stanton J.D."/>
            <person name="Ullery H.E."/>
            <person name="Wilson R.J."/>
            <person name="Serrano M.G."/>
            <person name="Buck G."/>
            <person name="Lee V."/>
            <person name="Wang Y."/>
            <person name="Carvalho R."/>
            <person name="Voegtly L."/>
            <person name="Shi R."/>
            <person name="Duckworth R."/>
            <person name="Johnson A."/>
            <person name="Loviza R."/>
            <person name="Walstead R."/>
            <person name="Shah Z."/>
            <person name="Kiflezghi M."/>
            <person name="Wade K."/>
            <person name="Ball S.L."/>
            <person name="Bradley K.W."/>
            <person name="Asai D.J."/>
            <person name="Bowman C.A."/>
            <person name="Russell D.A."/>
            <person name="Pope W.H."/>
            <person name="Jacobs-Sera D."/>
            <person name="Hendrix R.W."/>
            <person name="Hatfull G.F."/>
        </authorList>
    </citation>
    <scope>NUCLEOTIDE SEQUENCE</scope>
</reference>
<dbReference type="InterPro" id="IPR005952">
    <property type="entry name" value="Phosphogly_mut1"/>
</dbReference>
<dbReference type="GO" id="GO:0004619">
    <property type="term" value="F:phosphoglycerate mutase activity"/>
    <property type="evidence" value="ECO:0007669"/>
    <property type="project" value="UniProtKB-EC"/>
</dbReference>
<name>A0A2P2CIN3_9ZZZZ</name>
<feature type="region of interest" description="Disordered" evidence="5">
    <location>
        <begin position="240"/>
        <end position="261"/>
    </location>
</feature>
<feature type="compositionally biased region" description="Basic and acidic residues" evidence="5">
    <location>
        <begin position="251"/>
        <end position="261"/>
    </location>
</feature>
<dbReference type="GO" id="GO:0006096">
    <property type="term" value="P:glycolytic process"/>
    <property type="evidence" value="ECO:0007669"/>
    <property type="project" value="UniProtKB-KW"/>
</dbReference>
<evidence type="ECO:0000256" key="2">
    <source>
        <dbReference type="ARBA" id="ARBA00012028"/>
    </source>
</evidence>
<evidence type="ECO:0000256" key="3">
    <source>
        <dbReference type="ARBA" id="ARBA00023152"/>
    </source>
</evidence>
<protein>
    <recommendedName>
        <fullName evidence="2">phosphoglycerate mutase (2,3-diphosphoglycerate-dependent)</fullName>
        <ecNumber evidence="2">5.4.2.11</ecNumber>
    </recommendedName>
</protein>
<evidence type="ECO:0000256" key="1">
    <source>
        <dbReference type="ARBA" id="ARBA00006717"/>
    </source>
</evidence>
<organism evidence="6">
    <name type="scientific">metagenome</name>
    <dbReference type="NCBI Taxonomy" id="256318"/>
    <lineage>
        <taxon>unclassified sequences</taxon>
        <taxon>metagenomes</taxon>
    </lineage>
</organism>
<dbReference type="PANTHER" id="PTHR11931">
    <property type="entry name" value="PHOSPHOGLYCERATE MUTASE"/>
    <property type="match status" value="1"/>
</dbReference>
<sequence>MTTSEEAHVGLTGVLQGRRGPVELVLVRHGESVGNIADTEARDADAERLELSARDADVELSPNGEEQARTLGRWVSGLDEAERPDLVVSSPYRRAADTARTALEVLGADVLLDERLRERDLGLFDGLTGKGIRARYPEEAQRRSHVGKFYYQPPSGESWADVVLRVRSLLADLREGYDGRRVWLFTHQAVIMSFRYALEGLDEKELLDIDRSVAISNASITRYERRDDGLVLRAFADDGHLAAGPAEPTDEPDHAGEEPDA</sequence>
<dbReference type="SMART" id="SM00855">
    <property type="entry name" value="PGAM"/>
    <property type="match status" value="1"/>
</dbReference>
<dbReference type="EMBL" id="CZKB01000025">
    <property type="protein sequence ID" value="CUR61858.1"/>
    <property type="molecule type" value="Genomic_DNA"/>
</dbReference>
<dbReference type="InterPro" id="IPR029033">
    <property type="entry name" value="His_PPase_superfam"/>
</dbReference>
<dbReference type="Pfam" id="PF00300">
    <property type="entry name" value="His_Phos_1"/>
    <property type="match status" value="1"/>
</dbReference>
<dbReference type="SUPFAM" id="SSF53254">
    <property type="entry name" value="Phosphoglycerate mutase-like"/>
    <property type="match status" value="1"/>
</dbReference>
<dbReference type="CDD" id="cd07067">
    <property type="entry name" value="HP_PGM_like"/>
    <property type="match status" value="1"/>
</dbReference>
<dbReference type="AlphaFoldDB" id="A0A2P2CIN3"/>
<comment type="similarity">
    <text evidence="1">Belongs to the phosphoglycerate mutase family. BPG-dependent PGAM subfamily.</text>
</comment>
<accession>A0A2P2CIN3</accession>
<keyword evidence="3" id="KW-0324">Glycolysis</keyword>
<dbReference type="EC" id="5.4.2.11" evidence="2"/>
<evidence type="ECO:0000256" key="4">
    <source>
        <dbReference type="ARBA" id="ARBA00023235"/>
    </source>
</evidence>
<dbReference type="InterPro" id="IPR013078">
    <property type="entry name" value="His_Pase_superF_clade-1"/>
</dbReference>
<evidence type="ECO:0000313" key="6">
    <source>
        <dbReference type="EMBL" id="CUR61858.1"/>
    </source>
</evidence>
<proteinExistence type="inferred from homology"/>
<gene>
    <name evidence="6" type="ORF">NOCA150158</name>
</gene>
<dbReference type="InterPro" id="IPR001345">
    <property type="entry name" value="PG/BPGM_mutase_AS"/>
</dbReference>
<dbReference type="Gene3D" id="3.40.50.1240">
    <property type="entry name" value="Phosphoglycerate mutase-like"/>
    <property type="match status" value="1"/>
</dbReference>
<evidence type="ECO:0000256" key="5">
    <source>
        <dbReference type="SAM" id="MobiDB-lite"/>
    </source>
</evidence>
<keyword evidence="4" id="KW-0413">Isomerase</keyword>
<dbReference type="PROSITE" id="PS00175">
    <property type="entry name" value="PG_MUTASE"/>
    <property type="match status" value="1"/>
</dbReference>